<reference evidence="4" key="1">
    <citation type="submission" date="2017-04" db="EMBL/GenBank/DDBJ databases">
        <authorList>
            <person name="Varghese N."/>
            <person name="Submissions S."/>
        </authorList>
    </citation>
    <scope>NUCLEOTIDE SEQUENCE [LARGE SCALE GENOMIC DNA]</scope>
    <source>
        <strain evidence="4">CGMCC 1.12708</strain>
    </source>
</reference>
<dbReference type="Proteomes" id="UP000192393">
    <property type="component" value="Unassembled WGS sequence"/>
</dbReference>
<evidence type="ECO:0000256" key="1">
    <source>
        <dbReference type="SAM" id="Coils"/>
    </source>
</evidence>
<feature type="coiled-coil region" evidence="1">
    <location>
        <begin position="350"/>
        <end position="384"/>
    </location>
</feature>
<organism evidence="3 4">
    <name type="scientific">Moheibacter sediminis</name>
    <dbReference type="NCBI Taxonomy" id="1434700"/>
    <lineage>
        <taxon>Bacteria</taxon>
        <taxon>Pseudomonadati</taxon>
        <taxon>Bacteroidota</taxon>
        <taxon>Flavobacteriia</taxon>
        <taxon>Flavobacteriales</taxon>
        <taxon>Weeksellaceae</taxon>
        <taxon>Moheibacter</taxon>
    </lineage>
</organism>
<sequence>MRHIYILFLLAFANLFAQGTSTETISFEFIKAPEVVLAENQRSFSVKVNSPYNLTADEVVAQHKANFEKELADYDNKVKQSEKDYHDLLAKHDDEVKRANEKFKTESQAFEKLSMIERLAMIDQGKKPVLAIPAKPEYIKPLKPVYTEPNLSEYIIVNNDVLASQISIKGFQRGKNNVDISVEMQQVQFQDNAGQSYARMPITMIVKANGEEKLNESYFQEFEFISTSPTNNINKPYQEKIYLEKVMVFLNKKLNDMFAYQGETKNITLETIKNKKNEYDDLERADIYVATNLKKLQAGNDSEVNEMAFQNMKKGTDIWIETLKKVDYKDSKAKYNGKIAKMLYFNLIKLNVALDNKKEAEKFLNEMQENLINLKLSYSEEQELNQLERTIYKK</sequence>
<protein>
    <submittedName>
        <fullName evidence="3">Uncharacterized protein</fullName>
    </submittedName>
</protein>
<name>A0A1W1YED7_9FLAO</name>
<keyword evidence="1" id="KW-0175">Coiled coil</keyword>
<feature type="signal peptide" evidence="2">
    <location>
        <begin position="1"/>
        <end position="17"/>
    </location>
</feature>
<keyword evidence="2" id="KW-0732">Signal</keyword>
<dbReference type="RefSeq" id="WP_084015544.1">
    <property type="nucleotide sequence ID" value="NZ_FWXS01000001.1"/>
</dbReference>
<proteinExistence type="predicted"/>
<accession>A0A1W1YED7</accession>
<feature type="coiled-coil region" evidence="1">
    <location>
        <begin position="64"/>
        <end position="91"/>
    </location>
</feature>
<feature type="chain" id="PRO_5012031831" evidence="2">
    <location>
        <begin position="18"/>
        <end position="394"/>
    </location>
</feature>
<dbReference type="EMBL" id="FWXS01000001">
    <property type="protein sequence ID" value="SMC34512.1"/>
    <property type="molecule type" value="Genomic_DNA"/>
</dbReference>
<dbReference type="OrthoDB" id="747621at2"/>
<dbReference type="AlphaFoldDB" id="A0A1W1YED7"/>
<dbReference type="STRING" id="1434700.SAMN06296427_101293"/>
<evidence type="ECO:0000313" key="3">
    <source>
        <dbReference type="EMBL" id="SMC34512.1"/>
    </source>
</evidence>
<evidence type="ECO:0000256" key="2">
    <source>
        <dbReference type="SAM" id="SignalP"/>
    </source>
</evidence>
<keyword evidence="4" id="KW-1185">Reference proteome</keyword>
<evidence type="ECO:0000313" key="4">
    <source>
        <dbReference type="Proteomes" id="UP000192393"/>
    </source>
</evidence>
<gene>
    <name evidence="3" type="ORF">SAMN06296427_101293</name>
</gene>